<name>A0A1F7F5E9_UNCRA</name>
<dbReference type="Proteomes" id="UP000179243">
    <property type="component" value="Unassembled WGS sequence"/>
</dbReference>
<evidence type="ECO:0000313" key="2">
    <source>
        <dbReference type="Proteomes" id="UP000179243"/>
    </source>
</evidence>
<proteinExistence type="predicted"/>
<gene>
    <name evidence="1" type="ORF">A2519_04810</name>
</gene>
<sequence>MGLWRIWWSTMQLLRPTFKRTRPFLWFVLACAGMTIRLDLAGVTSIVRAVGLKEWCYDRLLDAFHSKAVTLSVFTRAWKGIVMRIFRPFLYTLKGRVVCIADGIKAAKAGRKMPAVKKLYQSSESNTKPEYIFGHSCQVVSILAGFMNSFFAVPLACRIHEGVVLSNRDTRTLVDKLALLVKELAFETPMYLTADAYYAARNMILPLLAAGHHLVSAVRINAVAYAPVIHQNSSGPGAPKKYGKKIKLRTLFDNQDAMKKAKSPVYGEEKVTLLYRVRDLLWRRTGIMVRFVAVIHPVRGKKIFMSTDLTLSPIDIIRTYGFRFKIEVVFKQAIHTIGAYAYHFWMAAMKPGKRKTGNQYLHRESPKYRAAVIRKMGAYHLHMMAGIVVQGMLQYMAVAHTATVWASFGSWIRTIRPDVLPSERVVAVALRNIFPEFLAGRHHDDTLVEFIRNKIDLERAEGLKMVA</sequence>
<dbReference type="InterPro" id="IPR012337">
    <property type="entry name" value="RNaseH-like_sf"/>
</dbReference>
<evidence type="ECO:0000313" key="1">
    <source>
        <dbReference type="EMBL" id="OGK01880.1"/>
    </source>
</evidence>
<dbReference type="AlphaFoldDB" id="A0A1F7F5E9"/>
<protein>
    <recommendedName>
        <fullName evidence="3">Transposase IS701-like DDE domain-containing protein</fullName>
    </recommendedName>
</protein>
<organism evidence="1 2">
    <name type="scientific">Candidatus Raymondbacteria bacterium RIFOXYD12_FULL_49_13</name>
    <dbReference type="NCBI Taxonomy" id="1817890"/>
    <lineage>
        <taxon>Bacteria</taxon>
        <taxon>Raymondiibacteriota</taxon>
    </lineage>
</organism>
<dbReference type="EMBL" id="MFYX01000117">
    <property type="protein sequence ID" value="OGK01880.1"/>
    <property type="molecule type" value="Genomic_DNA"/>
</dbReference>
<evidence type="ECO:0008006" key="3">
    <source>
        <dbReference type="Google" id="ProtNLM"/>
    </source>
</evidence>
<comment type="caution">
    <text evidence="1">The sequence shown here is derived from an EMBL/GenBank/DDBJ whole genome shotgun (WGS) entry which is preliminary data.</text>
</comment>
<accession>A0A1F7F5E9</accession>
<reference evidence="1 2" key="1">
    <citation type="journal article" date="2016" name="Nat. Commun.">
        <title>Thousands of microbial genomes shed light on interconnected biogeochemical processes in an aquifer system.</title>
        <authorList>
            <person name="Anantharaman K."/>
            <person name="Brown C.T."/>
            <person name="Hug L.A."/>
            <person name="Sharon I."/>
            <person name="Castelle C.J."/>
            <person name="Probst A.J."/>
            <person name="Thomas B.C."/>
            <person name="Singh A."/>
            <person name="Wilkins M.J."/>
            <person name="Karaoz U."/>
            <person name="Brodie E.L."/>
            <person name="Williams K.H."/>
            <person name="Hubbard S.S."/>
            <person name="Banfield J.F."/>
        </authorList>
    </citation>
    <scope>NUCLEOTIDE SEQUENCE [LARGE SCALE GENOMIC DNA]</scope>
</reference>
<dbReference type="SUPFAM" id="SSF53098">
    <property type="entry name" value="Ribonuclease H-like"/>
    <property type="match status" value="1"/>
</dbReference>